<feature type="region of interest" description="Disordered" evidence="1">
    <location>
        <begin position="112"/>
        <end position="133"/>
    </location>
</feature>
<evidence type="ECO:0000313" key="2">
    <source>
        <dbReference type="EMBL" id="CAA0807051.1"/>
    </source>
</evidence>
<sequence length="230" mass="26032">AELLQPAIGRPLPSAHRPAVLSVQICRRRDITIWKQVSVTGKKGSCDRECRTSPAVDHSIARPSSPPRVAAALTSRVENRSSSSVMSCCRGRRTSVALDGIMTAPNCGFQANRGGRERWDRRSARRHGGRAGRQMDLSSNIYPLYPLNWVQYNILYHHQRHQIPYLVANPNLHKPKEKKKTPFQPLMELNSSPREFKPPLKRIQAPLRENFRLLFVSETKTEGDSIVVTH</sequence>
<evidence type="ECO:0000313" key="3">
    <source>
        <dbReference type="Proteomes" id="UP001153555"/>
    </source>
</evidence>
<dbReference type="Proteomes" id="UP001153555">
    <property type="component" value="Unassembled WGS sequence"/>
</dbReference>
<gene>
    <name evidence="2" type="ORF">SHERM_09920</name>
</gene>
<name>A0A9N7MI35_STRHE</name>
<reference evidence="2" key="1">
    <citation type="submission" date="2019-12" db="EMBL/GenBank/DDBJ databases">
        <authorList>
            <person name="Scholes J."/>
        </authorList>
    </citation>
    <scope>NUCLEOTIDE SEQUENCE</scope>
</reference>
<protein>
    <submittedName>
        <fullName evidence="2">Uncharacterized protein</fullName>
    </submittedName>
</protein>
<dbReference type="EMBL" id="CACSLK010000984">
    <property type="protein sequence ID" value="CAA0807051.1"/>
    <property type="molecule type" value="Genomic_DNA"/>
</dbReference>
<feature type="non-terminal residue" evidence="2">
    <location>
        <position position="1"/>
    </location>
</feature>
<proteinExistence type="predicted"/>
<organism evidence="2 3">
    <name type="scientific">Striga hermonthica</name>
    <name type="common">Purple witchweed</name>
    <name type="synonym">Buchnera hermonthica</name>
    <dbReference type="NCBI Taxonomy" id="68872"/>
    <lineage>
        <taxon>Eukaryota</taxon>
        <taxon>Viridiplantae</taxon>
        <taxon>Streptophyta</taxon>
        <taxon>Embryophyta</taxon>
        <taxon>Tracheophyta</taxon>
        <taxon>Spermatophyta</taxon>
        <taxon>Magnoliopsida</taxon>
        <taxon>eudicotyledons</taxon>
        <taxon>Gunneridae</taxon>
        <taxon>Pentapetalae</taxon>
        <taxon>asterids</taxon>
        <taxon>lamiids</taxon>
        <taxon>Lamiales</taxon>
        <taxon>Orobanchaceae</taxon>
        <taxon>Buchnereae</taxon>
        <taxon>Striga</taxon>
    </lineage>
</organism>
<comment type="caution">
    <text evidence="2">The sequence shown here is derived from an EMBL/GenBank/DDBJ whole genome shotgun (WGS) entry which is preliminary data.</text>
</comment>
<evidence type="ECO:0000256" key="1">
    <source>
        <dbReference type="SAM" id="MobiDB-lite"/>
    </source>
</evidence>
<dbReference type="AlphaFoldDB" id="A0A9N7MI35"/>
<accession>A0A9N7MI35</accession>
<feature type="non-terminal residue" evidence="2">
    <location>
        <position position="230"/>
    </location>
</feature>
<keyword evidence="3" id="KW-1185">Reference proteome</keyword>